<dbReference type="EMBL" id="LJQD01000432">
    <property type="protein sequence ID" value="KPW91793.1"/>
    <property type="molecule type" value="Genomic_DNA"/>
</dbReference>
<dbReference type="Proteomes" id="UP000050381">
    <property type="component" value="Unassembled WGS sequence"/>
</dbReference>
<dbReference type="Gene3D" id="3.40.50.300">
    <property type="entry name" value="P-loop containing nucleotide triphosphate hydrolases"/>
    <property type="match status" value="1"/>
</dbReference>
<protein>
    <submittedName>
        <fullName evidence="1">Transposition helper protein</fullName>
    </submittedName>
</protein>
<name>A0A0P9N3G8_PSESX</name>
<organism evidence="1 2">
    <name type="scientific">Pseudomonas syringae pv. castaneae</name>
    <dbReference type="NCBI Taxonomy" id="264450"/>
    <lineage>
        <taxon>Bacteria</taxon>
        <taxon>Pseudomonadati</taxon>
        <taxon>Pseudomonadota</taxon>
        <taxon>Gammaproteobacteria</taxon>
        <taxon>Pseudomonadales</taxon>
        <taxon>Pseudomonadaceae</taxon>
        <taxon>Pseudomonas</taxon>
        <taxon>Pseudomonas syringae</taxon>
    </lineage>
</organism>
<reference evidence="1 2" key="1">
    <citation type="submission" date="2015-09" db="EMBL/GenBank/DDBJ databases">
        <title>Genome announcement of multiple Pseudomonas syringae strains.</title>
        <authorList>
            <person name="Thakur S."/>
            <person name="Wang P.W."/>
            <person name="Gong Y."/>
            <person name="Weir B.S."/>
            <person name="Guttman D.S."/>
        </authorList>
    </citation>
    <scope>NUCLEOTIDE SEQUENCE [LARGE SCALE GENOMIC DNA]</scope>
    <source>
        <strain evidence="1 2">ICMP9419</strain>
    </source>
</reference>
<dbReference type="InterPro" id="IPR027417">
    <property type="entry name" value="P-loop_NTPase"/>
</dbReference>
<accession>A0A0P9N3G8</accession>
<dbReference type="RefSeq" id="WP_057433412.1">
    <property type="nucleotide sequence ID" value="NZ_LIIH01000098.1"/>
</dbReference>
<dbReference type="CDD" id="cd00009">
    <property type="entry name" value="AAA"/>
    <property type="match status" value="1"/>
</dbReference>
<dbReference type="SUPFAM" id="SSF52540">
    <property type="entry name" value="P-loop containing nucleoside triphosphate hydrolases"/>
    <property type="match status" value="1"/>
</dbReference>
<evidence type="ECO:0000313" key="1">
    <source>
        <dbReference type="EMBL" id="KPW91793.1"/>
    </source>
</evidence>
<dbReference type="PATRIC" id="fig|264450.4.peg.2589"/>
<evidence type="ECO:0000313" key="2">
    <source>
        <dbReference type="Proteomes" id="UP000050381"/>
    </source>
</evidence>
<comment type="caution">
    <text evidence="1">The sequence shown here is derived from an EMBL/GenBank/DDBJ whole genome shotgun (WGS) entry which is preliminary data.</text>
</comment>
<dbReference type="InterPro" id="IPR008868">
    <property type="entry name" value="TniB"/>
</dbReference>
<dbReference type="AlphaFoldDB" id="A0A0P9N3G8"/>
<gene>
    <name evidence="1" type="ORF">ALO79_02155</name>
</gene>
<sequence length="296" mass="33582">MIDYLHLHVDFRPVLMLSDKERIRFMGEPRWIGYQAAHNILDTLESLLDAPKRPRMPNLLIVGDSNNGKTTIVRHFVKNHGEGYIDEHSEAVRPVILAQAPPSADEKDLYAAILETFWMPYRRTDSKLVLRYQVIHTMRELKVRMLIIDEIHSMLTGAVAKQREVMNALKMLCNELAIPIVGVGTPDAVQVLHLDPQHASRFDVVKLGTWKLSADFQRLLKAFEAVLPLKQASGLFRPELAQVLHAISGGNIGDLHCLLIECAKEAIISGRECIDRPLIESKTWLRPTRGIRERLA</sequence>
<proteinExistence type="predicted"/>
<dbReference type="Pfam" id="PF05621">
    <property type="entry name" value="TniB"/>
    <property type="match status" value="1"/>
</dbReference>